<feature type="region of interest" description="Disordered" evidence="1">
    <location>
        <begin position="1"/>
        <end position="27"/>
    </location>
</feature>
<name>A0AAV7KN91_PLEWA</name>
<evidence type="ECO:0000256" key="1">
    <source>
        <dbReference type="SAM" id="MobiDB-lite"/>
    </source>
</evidence>
<evidence type="ECO:0000313" key="2">
    <source>
        <dbReference type="EMBL" id="KAJ1080781.1"/>
    </source>
</evidence>
<organism evidence="2 3">
    <name type="scientific">Pleurodeles waltl</name>
    <name type="common">Iberian ribbed newt</name>
    <dbReference type="NCBI Taxonomy" id="8319"/>
    <lineage>
        <taxon>Eukaryota</taxon>
        <taxon>Metazoa</taxon>
        <taxon>Chordata</taxon>
        <taxon>Craniata</taxon>
        <taxon>Vertebrata</taxon>
        <taxon>Euteleostomi</taxon>
        <taxon>Amphibia</taxon>
        <taxon>Batrachia</taxon>
        <taxon>Caudata</taxon>
        <taxon>Salamandroidea</taxon>
        <taxon>Salamandridae</taxon>
        <taxon>Pleurodelinae</taxon>
        <taxon>Pleurodeles</taxon>
    </lineage>
</organism>
<proteinExistence type="predicted"/>
<dbReference type="AlphaFoldDB" id="A0AAV7KN91"/>
<reference evidence="2" key="1">
    <citation type="journal article" date="2022" name="bioRxiv">
        <title>Sequencing and chromosome-scale assembly of the giantPleurodeles waltlgenome.</title>
        <authorList>
            <person name="Brown T."/>
            <person name="Elewa A."/>
            <person name="Iarovenko S."/>
            <person name="Subramanian E."/>
            <person name="Araus A.J."/>
            <person name="Petzold A."/>
            <person name="Susuki M."/>
            <person name="Suzuki K.-i.T."/>
            <person name="Hayashi T."/>
            <person name="Toyoda A."/>
            <person name="Oliveira C."/>
            <person name="Osipova E."/>
            <person name="Leigh N.D."/>
            <person name="Simon A."/>
            <person name="Yun M.H."/>
        </authorList>
    </citation>
    <scope>NUCLEOTIDE SEQUENCE</scope>
    <source>
        <strain evidence="2">20211129_DDA</strain>
        <tissue evidence="2">Liver</tissue>
    </source>
</reference>
<gene>
    <name evidence="2" type="ORF">NDU88_000972</name>
</gene>
<keyword evidence="3" id="KW-1185">Reference proteome</keyword>
<accession>A0AAV7KN91</accession>
<dbReference type="Proteomes" id="UP001066276">
    <property type="component" value="Chromosome 12"/>
</dbReference>
<dbReference type="EMBL" id="JANPWB010000016">
    <property type="protein sequence ID" value="KAJ1080781.1"/>
    <property type="molecule type" value="Genomic_DNA"/>
</dbReference>
<sequence>MSSRRREGVSGEPDDKGRAGEVALPCDEERRGLKGSVQTQVKEGGCKAETAVIWEWGGIKVSGLLRCGYHMSPRTECSTPEI</sequence>
<comment type="caution">
    <text evidence="2">The sequence shown here is derived from an EMBL/GenBank/DDBJ whole genome shotgun (WGS) entry which is preliminary data.</text>
</comment>
<evidence type="ECO:0000313" key="3">
    <source>
        <dbReference type="Proteomes" id="UP001066276"/>
    </source>
</evidence>
<feature type="compositionally biased region" description="Basic and acidic residues" evidence="1">
    <location>
        <begin position="1"/>
        <end position="19"/>
    </location>
</feature>
<protein>
    <submittedName>
        <fullName evidence="2">Uncharacterized protein</fullName>
    </submittedName>
</protein>